<dbReference type="Gene3D" id="3.20.20.140">
    <property type="entry name" value="Metal-dependent hydrolases"/>
    <property type="match status" value="1"/>
</dbReference>
<name>F5XZ03_RAMTT</name>
<dbReference type="InterPro" id="IPR052358">
    <property type="entry name" value="Aro_Compnd_Degr_Hydrolases"/>
</dbReference>
<keyword evidence="2" id="KW-0378">Hydrolase</keyword>
<keyword evidence="3" id="KW-1185">Reference proteome</keyword>
<dbReference type="InterPro" id="IPR032466">
    <property type="entry name" value="Metal_Hydrolase"/>
</dbReference>
<dbReference type="PANTHER" id="PTHR35563:SF2">
    <property type="entry name" value="BARREL METAL-DEPENDENT HYDROLASE, PUTATIVE (AFU_ORTHOLOGUE AFUA_1G16240)-RELATED"/>
    <property type="match status" value="1"/>
</dbReference>
<reference evidence="2 3" key="2">
    <citation type="journal article" date="2011" name="PLoS ONE">
        <title>The Cyst-Dividing Bacterium Ramlibacter tataouinensis TTB310 Genome Reveals a Well-Stocked Toolbox for Adaptation to a Desert Environment.</title>
        <authorList>
            <person name="De Luca G."/>
            <person name="Barakat M."/>
            <person name="Ortet P."/>
            <person name="Fochesato S."/>
            <person name="Jourlin-Castelli C."/>
            <person name="Ansaldi M."/>
            <person name="Py B."/>
            <person name="Fichant G."/>
            <person name="Coutinho P.M."/>
            <person name="Voulhoux R."/>
            <person name="Bastien O."/>
            <person name="Marechal E."/>
            <person name="Henrissat B."/>
            <person name="Quentin Y."/>
            <person name="Noirot P."/>
            <person name="Filloux A."/>
            <person name="Mejean V."/>
            <person name="Dubow M.S."/>
            <person name="Barras F."/>
            <person name="Barbe V."/>
            <person name="Weissenbach J."/>
            <person name="Mihalcescu I."/>
            <person name="Vermeglio A."/>
            <person name="Achouak W."/>
            <person name="Heulin T."/>
        </authorList>
    </citation>
    <scope>NUCLEOTIDE SEQUENCE [LARGE SCALE GENOMIC DNA]</scope>
    <source>
        <strain evidence="3">ATCC BAA-407 / DSM 14655 / LMG 21543 / TTB310</strain>
    </source>
</reference>
<protein>
    <submittedName>
        <fullName evidence="2">2-pyrone-4,6-dicarboxylic acid hydrolase-like protein</fullName>
    </submittedName>
</protein>
<evidence type="ECO:0000259" key="1">
    <source>
        <dbReference type="Pfam" id="PF04909"/>
    </source>
</evidence>
<reference evidence="3" key="1">
    <citation type="submission" date="2006-01" db="EMBL/GenBank/DDBJ databases">
        <title>Genome of the cyst-dividing bacterium Ramlibacter tataouinensis.</title>
        <authorList>
            <person name="Barakat M."/>
            <person name="Ortet P."/>
            <person name="De Luca G."/>
            <person name="Jourlin-Castelli C."/>
            <person name="Ansaldi M."/>
            <person name="Py B."/>
            <person name="Fichant G."/>
            <person name="Coutinho P."/>
            <person name="Voulhoux R."/>
            <person name="Bastien O."/>
            <person name="Roy S."/>
            <person name="Marechal E."/>
            <person name="Henrissat B."/>
            <person name="Quentin Y."/>
            <person name="Noirot P."/>
            <person name="Filloux A."/>
            <person name="Mejean V."/>
            <person name="DuBow M."/>
            <person name="Barras F."/>
            <person name="Heulin T."/>
        </authorList>
    </citation>
    <scope>NUCLEOTIDE SEQUENCE [LARGE SCALE GENOMIC DNA]</scope>
    <source>
        <strain evidence="3">ATCC BAA-407 / DSM 14655 / LMG 21543 / TTB310</strain>
    </source>
</reference>
<gene>
    <name evidence="2" type="ordered locus">Rta_09060</name>
</gene>
<dbReference type="PATRIC" id="fig|365046.3.peg.926"/>
<dbReference type="SUPFAM" id="SSF51556">
    <property type="entry name" value="Metallo-dependent hydrolases"/>
    <property type="match status" value="1"/>
</dbReference>
<dbReference type="InterPro" id="IPR006680">
    <property type="entry name" value="Amidohydro-rel"/>
</dbReference>
<dbReference type="AlphaFoldDB" id="F5XZ03"/>
<dbReference type="Pfam" id="PF04909">
    <property type="entry name" value="Amidohydro_2"/>
    <property type="match status" value="1"/>
</dbReference>
<dbReference type="PANTHER" id="PTHR35563">
    <property type="entry name" value="BARREL METAL-DEPENDENT HYDROLASE, PUTATIVE (AFU_ORTHOLOGUE AFUA_1G16240)-RELATED"/>
    <property type="match status" value="1"/>
</dbReference>
<organism evidence="2 3">
    <name type="scientific">Ramlibacter tataouinensis (strain ATCC BAA-407 / DSM 14655 / LMG 21543 / TTB310)</name>
    <dbReference type="NCBI Taxonomy" id="365046"/>
    <lineage>
        <taxon>Bacteria</taxon>
        <taxon>Pseudomonadati</taxon>
        <taxon>Pseudomonadota</taxon>
        <taxon>Betaproteobacteria</taxon>
        <taxon>Burkholderiales</taxon>
        <taxon>Comamonadaceae</taxon>
        <taxon>Ramlibacter</taxon>
    </lineage>
</organism>
<dbReference type="HOGENOM" id="CLU_064039_0_0_4"/>
<evidence type="ECO:0000313" key="3">
    <source>
        <dbReference type="Proteomes" id="UP000008385"/>
    </source>
</evidence>
<dbReference type="EMBL" id="CP000245">
    <property type="protein sequence ID" value="AEG91991.1"/>
    <property type="molecule type" value="Genomic_DNA"/>
</dbReference>
<dbReference type="GO" id="GO:0016787">
    <property type="term" value="F:hydrolase activity"/>
    <property type="evidence" value="ECO:0007669"/>
    <property type="project" value="UniProtKB-KW"/>
</dbReference>
<dbReference type="KEGG" id="rta:Rta_09060"/>
<sequence>MFDDAPAAPGAHYAPVRRPLADIEALAAAHGFGHLVLVQPSVYGTDNSVLLRALRAGAGRHRGVAVLDALALPSLLDEMHEAGVRGVRFNLVSPVGSQRQAALAQLRSLAPRLRARGWHVQWYARAEDLPVIQRCQDETGLCFVLDHLAGMTPAAPAHDPAWEALSRLAAAGCWVKLSGWYRLHAAPPYDALAPTLCHVAALFDDRLVWGSDWPHTSFEPQALPVYESLWTPVVRVLGEARAAALRVAGQRLYA</sequence>
<accession>F5XZ03</accession>
<feature type="domain" description="Amidohydrolase-related" evidence="1">
    <location>
        <begin position="4"/>
        <end position="219"/>
    </location>
</feature>
<evidence type="ECO:0000313" key="2">
    <source>
        <dbReference type="EMBL" id="AEG91991.1"/>
    </source>
</evidence>
<dbReference type="Proteomes" id="UP000008385">
    <property type="component" value="Chromosome"/>
</dbReference>
<dbReference type="eggNOG" id="COG3618">
    <property type="taxonomic scope" value="Bacteria"/>
</dbReference>
<proteinExistence type="predicted"/>
<dbReference type="STRING" id="365046.Rta_09060"/>